<reference evidence="4" key="2">
    <citation type="submission" date="2022-01" db="EMBL/GenBank/DDBJ databases">
        <authorList>
            <person name="Yamashiro T."/>
            <person name="Shiraishi A."/>
            <person name="Satake H."/>
            <person name="Nakayama K."/>
        </authorList>
    </citation>
    <scope>NUCLEOTIDE SEQUENCE</scope>
</reference>
<feature type="domain" description="Reverse transcriptase Ty1/copia-type" evidence="2">
    <location>
        <begin position="818"/>
        <end position="884"/>
    </location>
</feature>
<dbReference type="EMBL" id="BQNB010009327">
    <property type="protein sequence ID" value="GJS61954.1"/>
    <property type="molecule type" value="Genomic_DNA"/>
</dbReference>
<dbReference type="Proteomes" id="UP001151760">
    <property type="component" value="Unassembled WGS sequence"/>
</dbReference>
<comment type="caution">
    <text evidence="4">The sequence shown here is derived from an EMBL/GenBank/DDBJ whole genome shotgun (WGS) entry which is preliminary data.</text>
</comment>
<feature type="compositionally biased region" description="Polar residues" evidence="1">
    <location>
        <begin position="389"/>
        <end position="417"/>
    </location>
</feature>
<dbReference type="Pfam" id="PF22936">
    <property type="entry name" value="Pol_BBD"/>
    <property type="match status" value="1"/>
</dbReference>
<reference evidence="4" key="1">
    <citation type="journal article" date="2022" name="Int. J. Mol. Sci.">
        <title>Draft Genome of Tanacetum Coccineum: Genomic Comparison of Closely Related Tanacetum-Family Plants.</title>
        <authorList>
            <person name="Yamashiro T."/>
            <person name="Shiraishi A."/>
            <person name="Nakayama K."/>
            <person name="Satake H."/>
        </authorList>
    </citation>
    <scope>NUCLEOTIDE SEQUENCE</scope>
</reference>
<protein>
    <submittedName>
        <fullName evidence="4">Retrovirus-related pol polyprotein from transposon TNT 1-94</fullName>
    </submittedName>
</protein>
<dbReference type="Pfam" id="PF07727">
    <property type="entry name" value="RVT_2"/>
    <property type="match status" value="1"/>
</dbReference>
<accession>A0ABQ4X9L0</accession>
<sequence>MLTKPQVFYDDTHKQALDYQNPFYLKKAQQIKPTLYDGIEISKKHDVISVIDEEETLILKKDSRSKMHAKQNDPISKEKKINISLINYFELNKLSEDFEKCFVPQMQLSVEQAFWLSLSNPKFDKVVKVRTTPDAITEGSWGFEHTKHVFKEEVIPFINSLRASFKDFENSLHNKKYFDIQKKELSLDNDRLLDHIICQDVMNIVMHADSVLVNVLPANNKCLVDDNLENERLIQENDHLFELLLSQDIVYICVNSLATLTNYAKMEQDYIDEYSENLVLKAELAKKEHMVEKKFFDEVVLRCSRLENRSANFELKLQHQKESFMNNRSSNNQNAPKILEFFKKYEWQAKLDAKDEVLVYVTGTCPRLTKPSEKLVAVTPLNKNKKGMKSSTSASRSQPSGNTKNNRISRTTSSNMMNKVEVQPRSVKSSSNKKNHVVQIVFWYLDSGCSKHMAGNRSQLINFVHKFLGTVRFGNDYIAKIMDYGDYQMGNIMISQVYYVEGLGYNLFSVGQFYDSDLEVAFRKHTYYIRDLEGVDLLKGSRGSNLYMLSLEDMMLSSPICLLSKASKTKKPDLSYLHVFGALCYLTNDSEDLGKLKPKADIGIFVAMDSKQFSSGPMPQLLTLGTISSGLMPNPPSPTLYLLLQNLMIQPPSSNTIDQDAPSPSTSQTPQESQSPVIPSGVEEEFYNIEVAHLDNDPFFGVPILEPNSEESSSRDDHPLDNVIGNPSRPVSTRHQQQNEALFCYFDAFITSVEPKNYKEALKEAYWIEAMQGELNEFERLEVWELVPRPDRVMIITLKWIFKVKLDKLGGVLKIKARIFIAYAARKNMIVYQMDVKTAFLNDILHEEVYVSQLDGFVDQDNPNHVYKLKKALYGLKQAPQACLKGIFLKQSKYALEIIKKYGMKTNDLVDTLMVEKSKLDADPQGKDFDPTRANHFGYQDTRRSSSSSMQLLGDRLISWSSKKHKSTTIFSTEAEYIALSLCSNILDEITTDRLWPWI</sequence>
<keyword evidence="5" id="KW-1185">Reference proteome</keyword>
<dbReference type="InterPro" id="IPR054722">
    <property type="entry name" value="PolX-like_BBD"/>
</dbReference>
<evidence type="ECO:0000256" key="1">
    <source>
        <dbReference type="SAM" id="MobiDB-lite"/>
    </source>
</evidence>
<evidence type="ECO:0000259" key="3">
    <source>
        <dbReference type="Pfam" id="PF22936"/>
    </source>
</evidence>
<dbReference type="InterPro" id="IPR013103">
    <property type="entry name" value="RVT_2"/>
</dbReference>
<evidence type="ECO:0000313" key="5">
    <source>
        <dbReference type="Proteomes" id="UP001151760"/>
    </source>
</evidence>
<proteinExistence type="predicted"/>
<feature type="domain" description="Retrovirus-related Pol polyprotein from transposon TNT 1-94-like beta-barrel" evidence="3">
    <location>
        <begin position="443"/>
        <end position="515"/>
    </location>
</feature>
<evidence type="ECO:0000259" key="2">
    <source>
        <dbReference type="Pfam" id="PF07727"/>
    </source>
</evidence>
<feature type="compositionally biased region" description="Low complexity" evidence="1">
    <location>
        <begin position="662"/>
        <end position="676"/>
    </location>
</feature>
<organism evidence="4 5">
    <name type="scientific">Tanacetum coccineum</name>
    <dbReference type="NCBI Taxonomy" id="301880"/>
    <lineage>
        <taxon>Eukaryota</taxon>
        <taxon>Viridiplantae</taxon>
        <taxon>Streptophyta</taxon>
        <taxon>Embryophyta</taxon>
        <taxon>Tracheophyta</taxon>
        <taxon>Spermatophyta</taxon>
        <taxon>Magnoliopsida</taxon>
        <taxon>eudicotyledons</taxon>
        <taxon>Gunneridae</taxon>
        <taxon>Pentapetalae</taxon>
        <taxon>asterids</taxon>
        <taxon>campanulids</taxon>
        <taxon>Asterales</taxon>
        <taxon>Asteraceae</taxon>
        <taxon>Asteroideae</taxon>
        <taxon>Anthemideae</taxon>
        <taxon>Anthemidinae</taxon>
        <taxon>Tanacetum</taxon>
    </lineage>
</organism>
<name>A0ABQ4X9L0_9ASTR</name>
<feature type="region of interest" description="Disordered" evidence="1">
    <location>
        <begin position="379"/>
        <end position="428"/>
    </location>
</feature>
<gene>
    <name evidence="4" type="ORF">Tco_0656738</name>
</gene>
<evidence type="ECO:0000313" key="4">
    <source>
        <dbReference type="EMBL" id="GJS61954.1"/>
    </source>
</evidence>
<feature type="region of interest" description="Disordered" evidence="1">
    <location>
        <begin position="652"/>
        <end position="678"/>
    </location>
</feature>